<reference evidence="2 3" key="1">
    <citation type="submission" date="2021-02" db="EMBL/GenBank/DDBJ databases">
        <title>Whole genome sequencing of Streptomyces actuosus VRA1.</title>
        <authorList>
            <person name="Sen G."/>
            <person name="Sen A."/>
        </authorList>
    </citation>
    <scope>NUCLEOTIDE SEQUENCE [LARGE SCALE GENOMIC DNA]</scope>
    <source>
        <strain evidence="2 3">VRA1</strain>
    </source>
</reference>
<dbReference type="EMBL" id="JAFFZS010000004">
    <property type="protein sequence ID" value="MBN0044070.1"/>
    <property type="molecule type" value="Genomic_DNA"/>
</dbReference>
<feature type="compositionally biased region" description="Pro residues" evidence="1">
    <location>
        <begin position="34"/>
        <end position="44"/>
    </location>
</feature>
<protein>
    <submittedName>
        <fullName evidence="2">Uncharacterized protein</fullName>
    </submittedName>
</protein>
<dbReference type="Proteomes" id="UP000788262">
    <property type="component" value="Unassembled WGS sequence"/>
</dbReference>
<dbReference type="RefSeq" id="WP_205382311.1">
    <property type="nucleotide sequence ID" value="NZ_JAFFZS010000004.1"/>
</dbReference>
<feature type="region of interest" description="Disordered" evidence="1">
    <location>
        <begin position="1"/>
        <end position="53"/>
    </location>
</feature>
<feature type="compositionally biased region" description="Basic and acidic residues" evidence="1">
    <location>
        <begin position="12"/>
        <end position="24"/>
    </location>
</feature>
<organism evidence="2 3">
    <name type="scientific">Streptomyces actuosus</name>
    <dbReference type="NCBI Taxonomy" id="1885"/>
    <lineage>
        <taxon>Bacteria</taxon>
        <taxon>Bacillati</taxon>
        <taxon>Actinomycetota</taxon>
        <taxon>Actinomycetes</taxon>
        <taxon>Kitasatosporales</taxon>
        <taxon>Streptomycetaceae</taxon>
        <taxon>Streptomyces</taxon>
    </lineage>
</organism>
<name>A0ABS2VM11_STRAS</name>
<proteinExistence type="predicted"/>
<evidence type="ECO:0000313" key="2">
    <source>
        <dbReference type="EMBL" id="MBN0044070.1"/>
    </source>
</evidence>
<accession>A0ABS2VM11</accession>
<sequence length="53" mass="5349">MKLGKALATGIAEERPHAAGDAREPTAQSRQPAAPAPAPEPAAPAPEEVPAVR</sequence>
<evidence type="ECO:0000313" key="3">
    <source>
        <dbReference type="Proteomes" id="UP000788262"/>
    </source>
</evidence>
<gene>
    <name evidence="2" type="ORF">JS756_08080</name>
</gene>
<evidence type="ECO:0000256" key="1">
    <source>
        <dbReference type="SAM" id="MobiDB-lite"/>
    </source>
</evidence>
<keyword evidence="3" id="KW-1185">Reference proteome</keyword>
<comment type="caution">
    <text evidence="2">The sequence shown here is derived from an EMBL/GenBank/DDBJ whole genome shotgun (WGS) entry which is preliminary data.</text>
</comment>